<proteinExistence type="predicted"/>
<keyword evidence="3" id="KW-0808">Transferase</keyword>
<protein>
    <recommendedName>
        <fullName evidence="7">EGF domain-specific O-linked N-acetylglucosamine transferase</fullName>
        <ecNumber evidence="1">2.4.1.255</ecNumber>
    </recommendedName>
    <alternativeName>
        <fullName evidence="8">Extracellular O-linked N-acetylglucosamine transferase</fullName>
    </alternativeName>
</protein>
<keyword evidence="2" id="KW-0328">Glycosyltransferase</keyword>
<dbReference type="Proteomes" id="UP000625711">
    <property type="component" value="Unassembled WGS sequence"/>
</dbReference>
<dbReference type="GO" id="GO:0005788">
    <property type="term" value="C:endoplasmic reticulum lumen"/>
    <property type="evidence" value="ECO:0007669"/>
    <property type="project" value="TreeGrafter"/>
</dbReference>
<keyword evidence="5" id="KW-0256">Endoplasmic reticulum</keyword>
<evidence type="ECO:0000313" key="13">
    <source>
        <dbReference type="Proteomes" id="UP000625711"/>
    </source>
</evidence>
<evidence type="ECO:0000256" key="6">
    <source>
        <dbReference type="ARBA" id="ARBA00023180"/>
    </source>
</evidence>
<gene>
    <name evidence="12" type="ORF">GWI33_005951</name>
</gene>
<dbReference type="OrthoDB" id="529273at2759"/>
<dbReference type="PANTHER" id="PTHR20961:SF148">
    <property type="entry name" value="EGF DOMAIN-SPECIFIC O-LINKED N-ACETYLGLUCOSAMINE TRANSFERASE"/>
    <property type="match status" value="1"/>
</dbReference>
<sequence length="366" mass="43033">MDVLNDNDIGGFCNLKKEELNEQADHISALQSWGPEIRHFSSFNYRPINNGNCDVIIEKPTYVMKIDAMNMYHHFCDFFNLYSSLHMNNHSDAFSSDVRVLIWESYTYQSLFRDTWEAFTDHPLWDLNTFRGQTICFKNVIFPLLPRMIFGLYYNTPLIYGCQKSGLFHAFSKFILHRLRISKYVRTNKKIRITFLSRDTKYRRIINEDELLESINDNEDYQVMKVVFNKNIPFKKQLEITANSDVLIGIHGAGLTHLLFLPDWAAVFELYNCEDANCYADLARLRGVHYVTWNKINKLTSVKEDMYNGGAHAKFANYVFDVEEFKRLLKNATDYVKKHPEFISLKITKNNDNMGSKNYHTLHEEL</sequence>
<dbReference type="PANTHER" id="PTHR20961">
    <property type="entry name" value="GLYCOSYLTRANSFERASE"/>
    <property type="match status" value="1"/>
</dbReference>
<dbReference type="EMBL" id="JAACXV010000004">
    <property type="protein sequence ID" value="KAF7287594.1"/>
    <property type="molecule type" value="Genomic_DNA"/>
</dbReference>
<evidence type="ECO:0000256" key="1">
    <source>
        <dbReference type="ARBA" id="ARBA00011970"/>
    </source>
</evidence>
<evidence type="ECO:0000256" key="10">
    <source>
        <dbReference type="ARBA" id="ARBA00049432"/>
    </source>
</evidence>
<dbReference type="AlphaFoldDB" id="A0A834MPL3"/>
<evidence type="ECO:0000256" key="7">
    <source>
        <dbReference type="ARBA" id="ARBA00040944"/>
    </source>
</evidence>
<evidence type="ECO:0000256" key="8">
    <source>
        <dbReference type="ARBA" id="ARBA00042574"/>
    </source>
</evidence>
<evidence type="ECO:0000256" key="9">
    <source>
        <dbReference type="ARBA" id="ARBA00048317"/>
    </source>
</evidence>
<evidence type="ECO:0000259" key="11">
    <source>
        <dbReference type="Pfam" id="PF04577"/>
    </source>
</evidence>
<dbReference type="EC" id="2.4.1.255" evidence="1"/>
<evidence type="ECO:0000256" key="2">
    <source>
        <dbReference type="ARBA" id="ARBA00022676"/>
    </source>
</evidence>
<evidence type="ECO:0000256" key="3">
    <source>
        <dbReference type="ARBA" id="ARBA00022679"/>
    </source>
</evidence>
<dbReference type="InterPro" id="IPR007657">
    <property type="entry name" value="Glycosyltransferase_61"/>
</dbReference>
<evidence type="ECO:0000256" key="5">
    <source>
        <dbReference type="ARBA" id="ARBA00022824"/>
    </source>
</evidence>
<accession>A0A834MPL3</accession>
<comment type="catalytic activity">
    <reaction evidence="9">
        <text>L-seryl-[protein] + UDP-N-acetyl-alpha-D-glucosamine = 3-O-(N-acetyl-beta-D-glucosaminyl)-L-seryl-[protein] + UDP + H(+)</text>
        <dbReference type="Rhea" id="RHEA:48904"/>
        <dbReference type="Rhea" id="RHEA-COMP:9863"/>
        <dbReference type="Rhea" id="RHEA-COMP:12251"/>
        <dbReference type="ChEBI" id="CHEBI:15378"/>
        <dbReference type="ChEBI" id="CHEBI:29999"/>
        <dbReference type="ChEBI" id="CHEBI:57705"/>
        <dbReference type="ChEBI" id="CHEBI:58223"/>
        <dbReference type="ChEBI" id="CHEBI:90838"/>
        <dbReference type="EC" id="2.4.1.255"/>
    </reaction>
</comment>
<name>A0A834MPL3_RHYFE</name>
<organism evidence="12 13">
    <name type="scientific">Rhynchophorus ferrugineus</name>
    <name type="common">Red palm weevil</name>
    <name type="synonym">Curculio ferrugineus</name>
    <dbReference type="NCBI Taxonomy" id="354439"/>
    <lineage>
        <taxon>Eukaryota</taxon>
        <taxon>Metazoa</taxon>
        <taxon>Ecdysozoa</taxon>
        <taxon>Arthropoda</taxon>
        <taxon>Hexapoda</taxon>
        <taxon>Insecta</taxon>
        <taxon>Pterygota</taxon>
        <taxon>Neoptera</taxon>
        <taxon>Endopterygota</taxon>
        <taxon>Coleoptera</taxon>
        <taxon>Polyphaga</taxon>
        <taxon>Cucujiformia</taxon>
        <taxon>Curculionidae</taxon>
        <taxon>Dryophthorinae</taxon>
        <taxon>Rhynchophorus</taxon>
    </lineage>
</organism>
<reference evidence="12" key="1">
    <citation type="submission" date="2020-08" db="EMBL/GenBank/DDBJ databases">
        <title>Genome sequencing and assembly of the red palm weevil Rhynchophorus ferrugineus.</title>
        <authorList>
            <person name="Dias G.B."/>
            <person name="Bergman C.M."/>
            <person name="Manee M."/>
        </authorList>
    </citation>
    <scope>NUCLEOTIDE SEQUENCE</scope>
    <source>
        <strain evidence="12">AA-2017</strain>
        <tissue evidence="12">Whole larva</tissue>
    </source>
</reference>
<keyword evidence="13" id="KW-1185">Reference proteome</keyword>
<dbReference type="Pfam" id="PF04577">
    <property type="entry name" value="Glyco_transf_61"/>
    <property type="match status" value="1"/>
</dbReference>
<feature type="domain" description="Glycosyltransferase 61 catalytic" evidence="11">
    <location>
        <begin position="164"/>
        <end position="267"/>
    </location>
</feature>
<dbReference type="InterPro" id="IPR049625">
    <property type="entry name" value="Glyco_transf_61_cat"/>
</dbReference>
<keyword evidence="4" id="KW-0732">Signal</keyword>
<evidence type="ECO:0000313" key="12">
    <source>
        <dbReference type="EMBL" id="KAF7287594.1"/>
    </source>
</evidence>
<keyword evidence="6" id="KW-0325">Glycoprotein</keyword>
<comment type="catalytic activity">
    <reaction evidence="10">
        <text>L-threonyl-[protein] + UDP-N-acetyl-alpha-D-glucosamine = 3-O-(N-acetyl-beta-D-glucosaminyl)-L-threonyl-[protein] + UDP + H(+)</text>
        <dbReference type="Rhea" id="RHEA:48908"/>
        <dbReference type="Rhea" id="RHEA-COMP:11060"/>
        <dbReference type="Rhea" id="RHEA-COMP:12252"/>
        <dbReference type="ChEBI" id="CHEBI:15378"/>
        <dbReference type="ChEBI" id="CHEBI:30013"/>
        <dbReference type="ChEBI" id="CHEBI:57705"/>
        <dbReference type="ChEBI" id="CHEBI:58223"/>
        <dbReference type="ChEBI" id="CHEBI:90840"/>
        <dbReference type="EC" id="2.4.1.255"/>
    </reaction>
</comment>
<comment type="caution">
    <text evidence="12">The sequence shown here is derived from an EMBL/GenBank/DDBJ whole genome shotgun (WGS) entry which is preliminary data.</text>
</comment>
<dbReference type="GO" id="GO:0097363">
    <property type="term" value="F:protein O-acetylglucosaminyltransferase activity"/>
    <property type="evidence" value="ECO:0007669"/>
    <property type="project" value="UniProtKB-EC"/>
</dbReference>
<evidence type="ECO:0000256" key="4">
    <source>
        <dbReference type="ARBA" id="ARBA00022729"/>
    </source>
</evidence>